<gene>
    <name evidence="2" type="ORF">B6N60_02467</name>
</gene>
<sequence>MLELGWFSLKLFLKGKLFRDPVHFVRQTTVASGVGTVTLVLLSQAEMPLCIPITVSSVVTGAMMPFLLQNFRMK</sequence>
<keyword evidence="1" id="KW-0812">Transmembrane</keyword>
<feature type="transmembrane region" description="Helical" evidence="1">
    <location>
        <begin position="49"/>
        <end position="68"/>
    </location>
</feature>
<name>A0A975Y520_9NOST</name>
<organism evidence="2 3">
    <name type="scientific">Richelia sinica FACHB-800</name>
    <dbReference type="NCBI Taxonomy" id="1357546"/>
    <lineage>
        <taxon>Bacteria</taxon>
        <taxon>Bacillati</taxon>
        <taxon>Cyanobacteriota</taxon>
        <taxon>Cyanophyceae</taxon>
        <taxon>Nostocales</taxon>
        <taxon>Nostocaceae</taxon>
        <taxon>Richelia</taxon>
    </lineage>
</organism>
<evidence type="ECO:0000313" key="3">
    <source>
        <dbReference type="Proteomes" id="UP000683511"/>
    </source>
</evidence>
<evidence type="ECO:0000256" key="1">
    <source>
        <dbReference type="SAM" id="Phobius"/>
    </source>
</evidence>
<protein>
    <submittedName>
        <fullName evidence="2">Uncharacterized protein</fullName>
    </submittedName>
</protein>
<keyword evidence="1" id="KW-0472">Membrane</keyword>
<dbReference type="KEGG" id="rsin:B6N60_02467"/>
<reference evidence="2" key="1">
    <citation type="submission" date="2017-04" db="EMBL/GenBank/DDBJ databases">
        <title>Genome deletions in a multicellular cyanobacterial endosymbiont for morphological adaptation in marine diatoms.</title>
        <authorList>
            <person name="Wang Y."/>
            <person name="Gao H."/>
            <person name="Li R."/>
            <person name="Xu X."/>
        </authorList>
    </citation>
    <scope>NUCLEOTIDE SEQUENCE</scope>
    <source>
        <strain evidence="2">FACHB 800</strain>
    </source>
</reference>
<evidence type="ECO:0000313" key="2">
    <source>
        <dbReference type="EMBL" id="QXE23776.1"/>
    </source>
</evidence>
<dbReference type="AlphaFoldDB" id="A0A975Y520"/>
<keyword evidence="3" id="KW-1185">Reference proteome</keyword>
<dbReference type="EMBL" id="CP021056">
    <property type="protein sequence ID" value="QXE23776.1"/>
    <property type="molecule type" value="Genomic_DNA"/>
</dbReference>
<dbReference type="RefSeq" id="WP_190607139.1">
    <property type="nucleotide sequence ID" value="NZ_CP021056.1"/>
</dbReference>
<accession>A0A975Y520</accession>
<keyword evidence="1" id="KW-1133">Transmembrane helix</keyword>
<proteinExistence type="predicted"/>
<dbReference type="Proteomes" id="UP000683511">
    <property type="component" value="Chromosome"/>
</dbReference>